<gene>
    <name evidence="1" type="ORF">VP01_335g13</name>
</gene>
<protein>
    <submittedName>
        <fullName evidence="1">Uncharacterized protein</fullName>
    </submittedName>
</protein>
<sequence length="250" mass="28845">MCLLLSGACLYDHNRHQYFQPSAEVTDIFYLNLLIQKSMGYNSQAIQDFKRYPSVLPPKVDEWDMLEILPELFKRVNGAYLRQVKSFKLNHKEVVSKNSYIMVRSNLEATLPLSSEVFSPIQHYIYIIPGYDNFSAPTRSMLQEILTCVNVQHYCYNGNCKVTKTSWPMISQQENKAPTKTIAHSPTNKYLLNACSHHSPILHILLSTINFAPVSPQQALPIIQQSAKQWYEEVHRKSESKRRPNLLPSE</sequence>
<comment type="caution">
    <text evidence="1">The sequence shown here is derived from an EMBL/GenBank/DDBJ whole genome shotgun (WGS) entry which is preliminary data.</text>
</comment>
<dbReference type="AlphaFoldDB" id="A0A0L6UX21"/>
<dbReference type="Proteomes" id="UP000037035">
    <property type="component" value="Unassembled WGS sequence"/>
</dbReference>
<evidence type="ECO:0000313" key="1">
    <source>
        <dbReference type="EMBL" id="KNZ53054.1"/>
    </source>
</evidence>
<keyword evidence="2" id="KW-1185">Reference proteome</keyword>
<organism evidence="1 2">
    <name type="scientific">Puccinia sorghi</name>
    <dbReference type="NCBI Taxonomy" id="27349"/>
    <lineage>
        <taxon>Eukaryota</taxon>
        <taxon>Fungi</taxon>
        <taxon>Dikarya</taxon>
        <taxon>Basidiomycota</taxon>
        <taxon>Pucciniomycotina</taxon>
        <taxon>Pucciniomycetes</taxon>
        <taxon>Pucciniales</taxon>
        <taxon>Pucciniaceae</taxon>
        <taxon>Puccinia</taxon>
    </lineage>
</organism>
<reference evidence="1 2" key="1">
    <citation type="submission" date="2015-08" db="EMBL/GenBank/DDBJ databases">
        <title>Next Generation Sequencing and Analysis of the Genome of Puccinia sorghi L Schw, the Causal Agent of Maize Common Rust.</title>
        <authorList>
            <person name="Rochi L."/>
            <person name="Burguener G."/>
            <person name="Darino M."/>
            <person name="Turjanski A."/>
            <person name="Kreff E."/>
            <person name="Dieguez M.J."/>
            <person name="Sacco F."/>
        </authorList>
    </citation>
    <scope>NUCLEOTIDE SEQUENCE [LARGE SCALE GENOMIC DNA]</scope>
    <source>
        <strain evidence="1 2">RO10H11247</strain>
    </source>
</reference>
<dbReference type="PANTHER" id="PTHR31912">
    <property type="entry name" value="IP13529P"/>
    <property type="match status" value="1"/>
</dbReference>
<dbReference type="VEuPathDB" id="FungiDB:VP01_335g13"/>
<evidence type="ECO:0000313" key="2">
    <source>
        <dbReference type="Proteomes" id="UP000037035"/>
    </source>
</evidence>
<dbReference type="OrthoDB" id="2507096at2759"/>
<dbReference type="EMBL" id="LAVV01008346">
    <property type="protein sequence ID" value="KNZ53054.1"/>
    <property type="molecule type" value="Genomic_DNA"/>
</dbReference>
<accession>A0A0L6UX21</accession>
<name>A0A0L6UX21_9BASI</name>
<proteinExistence type="predicted"/>
<dbReference type="PANTHER" id="PTHR31912:SF34">
    <property type="entry name" value="NOTOCHORD-RELATED PROTEIN"/>
    <property type="match status" value="1"/>
</dbReference>